<feature type="transmembrane region" description="Helical" evidence="1">
    <location>
        <begin position="245"/>
        <end position="262"/>
    </location>
</feature>
<sequence length="453" mass="50860">MDTLAASPIRRTDRRLSPVPTLLTLMLLAWWLLSFVDSAFQQAQMAVFADNVIIPRWSLDALMLCALGWMVLQRGWQPQLPTALLTAWAMFGACLLVSAVFLEARFGGVLDDLIPTYYRIYFLSLLLPLATALEGSFKPQRMEVLLMLVALPLAGIGLDQYLKNDPVLPTVANGNTWQVYAWKLEDQVRAFSLFNSGWSFGHFMIFVGLIALYRSVQRRQHWLLALAYLGISAFCVYICRTRTAYLVGGAAIVNAALMLWVPPRHRERLLALLPMFWLFVAYMVASGIKNVLHFLGIGGDGGVLNSASLDARHESWAQYAEVWFHDWANALFGAAVTQKDSGQMFGESTVLIDNAFIAIGAQIGLVGLLLWMFMFWRTWRFLLSETLRREDALSLAIASVWAAWPFSLMFNASSVYYCLLALLAVLSRSPQLPQPLRRRQTAGAQLGEQALRH</sequence>
<protein>
    <recommendedName>
        <fullName evidence="4">O-antigen ligase like membrane protein</fullName>
    </recommendedName>
</protein>
<keyword evidence="1" id="KW-0812">Transmembrane</keyword>
<keyword evidence="1" id="KW-0472">Membrane</keyword>
<dbReference type="STRING" id="489703.SAMN04488038_1182"/>
<dbReference type="EMBL" id="FOFS01000018">
    <property type="protein sequence ID" value="SER16617.1"/>
    <property type="molecule type" value="Genomic_DNA"/>
</dbReference>
<dbReference type="AlphaFoldDB" id="A0A1H9LZJ1"/>
<feature type="transmembrane region" description="Helical" evidence="1">
    <location>
        <begin position="269"/>
        <end position="288"/>
    </location>
</feature>
<name>A0A1H9LZJ1_9GAMM</name>
<feature type="transmembrane region" description="Helical" evidence="1">
    <location>
        <begin position="118"/>
        <end position="137"/>
    </location>
</feature>
<organism evidence="2 3">
    <name type="scientific">Solimonas aquatica</name>
    <dbReference type="NCBI Taxonomy" id="489703"/>
    <lineage>
        <taxon>Bacteria</taxon>
        <taxon>Pseudomonadati</taxon>
        <taxon>Pseudomonadota</taxon>
        <taxon>Gammaproteobacteria</taxon>
        <taxon>Nevskiales</taxon>
        <taxon>Nevskiaceae</taxon>
        <taxon>Solimonas</taxon>
    </lineage>
</organism>
<reference evidence="2 3" key="1">
    <citation type="submission" date="2016-10" db="EMBL/GenBank/DDBJ databases">
        <authorList>
            <person name="de Groot N.N."/>
        </authorList>
    </citation>
    <scope>NUCLEOTIDE SEQUENCE [LARGE SCALE GENOMIC DNA]</scope>
    <source>
        <strain evidence="2 3">DSM 25927</strain>
    </source>
</reference>
<dbReference type="Proteomes" id="UP000199233">
    <property type="component" value="Unassembled WGS sequence"/>
</dbReference>
<evidence type="ECO:0000256" key="1">
    <source>
        <dbReference type="SAM" id="Phobius"/>
    </source>
</evidence>
<feature type="transmembrane region" description="Helical" evidence="1">
    <location>
        <begin position="355"/>
        <end position="379"/>
    </location>
</feature>
<evidence type="ECO:0000313" key="2">
    <source>
        <dbReference type="EMBL" id="SER16617.1"/>
    </source>
</evidence>
<proteinExistence type="predicted"/>
<evidence type="ECO:0000313" key="3">
    <source>
        <dbReference type="Proteomes" id="UP000199233"/>
    </source>
</evidence>
<keyword evidence="3" id="KW-1185">Reference proteome</keyword>
<accession>A0A1H9LZJ1</accession>
<evidence type="ECO:0008006" key="4">
    <source>
        <dbReference type="Google" id="ProtNLM"/>
    </source>
</evidence>
<feature type="transmembrane region" description="Helical" evidence="1">
    <location>
        <begin position="54"/>
        <end position="72"/>
    </location>
</feature>
<keyword evidence="1" id="KW-1133">Transmembrane helix</keyword>
<gene>
    <name evidence="2" type="ORF">SAMN04488038_1182</name>
</gene>
<feature type="transmembrane region" description="Helical" evidence="1">
    <location>
        <begin position="84"/>
        <end position="106"/>
    </location>
</feature>
<feature type="transmembrane region" description="Helical" evidence="1">
    <location>
        <begin position="222"/>
        <end position="239"/>
    </location>
</feature>
<feature type="transmembrane region" description="Helical" evidence="1">
    <location>
        <begin position="190"/>
        <end position="213"/>
    </location>
</feature>